<dbReference type="HOGENOM" id="CLU_1094423_0_0_1"/>
<gene>
    <name evidence="2" type="ORF">PFICI_06320</name>
</gene>
<dbReference type="EMBL" id="KI912112">
    <property type="protein sequence ID" value="ETS81318.1"/>
    <property type="molecule type" value="Genomic_DNA"/>
</dbReference>
<dbReference type="PANTHER" id="PTHR42791">
    <property type="entry name" value="GNAT FAMILY ACETYLTRANSFERASE"/>
    <property type="match status" value="1"/>
</dbReference>
<dbReference type="Gene3D" id="3.40.630.30">
    <property type="match status" value="1"/>
</dbReference>
<dbReference type="GO" id="GO:0016747">
    <property type="term" value="F:acyltransferase activity, transferring groups other than amino-acyl groups"/>
    <property type="evidence" value="ECO:0007669"/>
    <property type="project" value="InterPro"/>
</dbReference>
<feature type="domain" description="N-acetyltransferase" evidence="1">
    <location>
        <begin position="155"/>
        <end position="210"/>
    </location>
</feature>
<dbReference type="AlphaFoldDB" id="W3X5D1"/>
<evidence type="ECO:0000313" key="2">
    <source>
        <dbReference type="EMBL" id="ETS81318.1"/>
    </source>
</evidence>
<dbReference type="Pfam" id="PF00583">
    <property type="entry name" value="Acetyltransf_1"/>
    <property type="match status" value="1"/>
</dbReference>
<dbReference type="InterPro" id="IPR052523">
    <property type="entry name" value="Trichothecene_AcTrans"/>
</dbReference>
<proteinExistence type="predicted"/>
<name>W3X5D1_PESFW</name>
<evidence type="ECO:0000313" key="3">
    <source>
        <dbReference type="Proteomes" id="UP000030651"/>
    </source>
</evidence>
<organism evidence="2 3">
    <name type="scientific">Pestalotiopsis fici (strain W106-1 / CGMCC3.15140)</name>
    <dbReference type="NCBI Taxonomy" id="1229662"/>
    <lineage>
        <taxon>Eukaryota</taxon>
        <taxon>Fungi</taxon>
        <taxon>Dikarya</taxon>
        <taxon>Ascomycota</taxon>
        <taxon>Pezizomycotina</taxon>
        <taxon>Sordariomycetes</taxon>
        <taxon>Xylariomycetidae</taxon>
        <taxon>Amphisphaeriales</taxon>
        <taxon>Sporocadaceae</taxon>
        <taxon>Pestalotiopsis</taxon>
    </lineage>
</organism>
<accession>W3X5D1</accession>
<dbReference type="KEGG" id="pfy:PFICI_06320"/>
<dbReference type="InterPro" id="IPR000182">
    <property type="entry name" value="GNAT_dom"/>
</dbReference>
<dbReference type="eggNOG" id="ENOG502SNYC">
    <property type="taxonomic scope" value="Eukaryota"/>
</dbReference>
<dbReference type="OrthoDB" id="410198at2759"/>
<dbReference type="OMA" id="MWILPEY"/>
<reference evidence="3" key="1">
    <citation type="journal article" date="2015" name="BMC Genomics">
        <title>Genomic and transcriptomic analysis of the endophytic fungus Pestalotiopsis fici reveals its lifestyle and high potential for synthesis of natural products.</title>
        <authorList>
            <person name="Wang X."/>
            <person name="Zhang X."/>
            <person name="Liu L."/>
            <person name="Xiang M."/>
            <person name="Wang W."/>
            <person name="Sun X."/>
            <person name="Che Y."/>
            <person name="Guo L."/>
            <person name="Liu G."/>
            <person name="Guo L."/>
            <person name="Wang C."/>
            <person name="Yin W.B."/>
            <person name="Stadler M."/>
            <person name="Zhang X."/>
            <person name="Liu X."/>
        </authorList>
    </citation>
    <scope>NUCLEOTIDE SEQUENCE [LARGE SCALE GENOMIC DNA]</scope>
    <source>
        <strain evidence="3">W106-1 / CGMCC3.15140</strain>
    </source>
</reference>
<dbReference type="Proteomes" id="UP000030651">
    <property type="component" value="Unassembled WGS sequence"/>
</dbReference>
<dbReference type="SUPFAM" id="SSF55729">
    <property type="entry name" value="Acyl-CoA N-acyltransferases (Nat)"/>
    <property type="match status" value="1"/>
</dbReference>
<dbReference type="PANTHER" id="PTHR42791:SF5">
    <property type="entry name" value="HYPOTHETICAL ACETYLTRANSFERASE (EUROFUNG)"/>
    <property type="match status" value="1"/>
</dbReference>
<evidence type="ECO:0000259" key="1">
    <source>
        <dbReference type="Pfam" id="PF00583"/>
    </source>
</evidence>
<keyword evidence="3" id="KW-1185">Reference proteome</keyword>
<protein>
    <recommendedName>
        <fullName evidence="1">N-acetyltransferase domain-containing protein</fullName>
    </recommendedName>
</protein>
<dbReference type="RefSeq" id="XP_007833092.1">
    <property type="nucleotide sequence ID" value="XM_007834901.1"/>
</dbReference>
<sequence>MQEICRFVVSPVDFDRDWDDLFSTYWDSWKDPLQATGQLTFPRIGTGGKAEAAAFTATKIAYLAAARADVNQHWVKLEDGRRKSRGLSGIVGGGAWTLHRTNSFGADHCPSREATATQEDVKLPGPGFEPGSERHGLMQQLYQQMWSWHPRMMNKAHIYGQALWVLPEYRKLGAAAVLMDYWVKMMNDSGLEAYLEGSHMSTPLYQKYGFILVNYIELHFTRDNPSDDWHRLVKELQSEPVSIMWRPSGGKYVEGKTIPPCTDQPRAIKL</sequence>
<dbReference type="GeneID" id="19271333"/>
<dbReference type="InParanoid" id="W3X5D1"/>
<dbReference type="InterPro" id="IPR016181">
    <property type="entry name" value="Acyl_CoA_acyltransferase"/>
</dbReference>